<dbReference type="Pfam" id="PF00496">
    <property type="entry name" value="SBP_bac_5"/>
    <property type="match status" value="1"/>
</dbReference>
<dbReference type="PANTHER" id="PTHR30290">
    <property type="entry name" value="PERIPLASMIC BINDING COMPONENT OF ABC TRANSPORTER"/>
    <property type="match status" value="1"/>
</dbReference>
<dbReference type="PANTHER" id="PTHR30290:SF62">
    <property type="entry name" value="OLIGOPEPTIDE ABC TRANSPORTER, PERIPLASMIC OLIGOPEPTIDE-BINDING PROTEIN"/>
    <property type="match status" value="1"/>
</dbReference>
<accession>A0A0S7BLQ6</accession>
<gene>
    <name evidence="2" type="ORF">ATC1_131229</name>
</gene>
<dbReference type="GO" id="GO:0015833">
    <property type="term" value="P:peptide transport"/>
    <property type="evidence" value="ECO:0007669"/>
    <property type="project" value="TreeGrafter"/>
</dbReference>
<dbReference type="PATRIC" id="fig|1678840.3.peg.2672"/>
<feature type="domain" description="Solute-binding protein family 5" evidence="1">
    <location>
        <begin position="103"/>
        <end position="493"/>
    </location>
</feature>
<dbReference type="STRING" id="1678840.ATC1_131229"/>
<proteinExistence type="predicted"/>
<protein>
    <submittedName>
        <fullName evidence="2">Bacterial extracellular solute-binding proteins, family 5 Middle</fullName>
    </submittedName>
</protein>
<dbReference type="RefSeq" id="WP_062282073.1">
    <property type="nucleotide sequence ID" value="NZ_DF968181.1"/>
</dbReference>
<dbReference type="AlphaFoldDB" id="A0A0S7BLQ6"/>
<dbReference type="GO" id="GO:1904680">
    <property type="term" value="F:peptide transmembrane transporter activity"/>
    <property type="evidence" value="ECO:0007669"/>
    <property type="project" value="TreeGrafter"/>
</dbReference>
<dbReference type="CDD" id="cd08500">
    <property type="entry name" value="PBP2_NikA_DppA_OppA_like_4"/>
    <property type="match status" value="1"/>
</dbReference>
<dbReference type="Proteomes" id="UP000053370">
    <property type="component" value="Unassembled WGS sequence"/>
</dbReference>
<evidence type="ECO:0000259" key="1">
    <source>
        <dbReference type="Pfam" id="PF00496"/>
    </source>
</evidence>
<organism evidence="2">
    <name type="scientific">Flexilinea flocculi</name>
    <dbReference type="NCBI Taxonomy" id="1678840"/>
    <lineage>
        <taxon>Bacteria</taxon>
        <taxon>Bacillati</taxon>
        <taxon>Chloroflexota</taxon>
        <taxon>Anaerolineae</taxon>
        <taxon>Anaerolineales</taxon>
        <taxon>Anaerolineaceae</taxon>
        <taxon>Flexilinea</taxon>
    </lineage>
</organism>
<evidence type="ECO:0000313" key="2">
    <source>
        <dbReference type="EMBL" id="GAP41245.1"/>
    </source>
</evidence>
<reference evidence="2" key="1">
    <citation type="journal article" date="2015" name="Genome Announc.">
        <title>Draft Genome Sequence of Anaerolineae Strain TC1, a Novel Isolate from a Methanogenic Wastewater Treatment System.</title>
        <authorList>
            <person name="Matsuura N."/>
            <person name="Tourlousse D.M."/>
            <person name="Sun L."/>
            <person name="Toyonaga M."/>
            <person name="Kuroda K."/>
            <person name="Ohashi A."/>
            <person name="Cruz R."/>
            <person name="Yamaguchi T."/>
            <person name="Sekiguchi Y."/>
        </authorList>
    </citation>
    <scope>NUCLEOTIDE SEQUENCE [LARGE SCALE GENOMIC DNA]</scope>
    <source>
        <strain evidence="2">TC1</strain>
    </source>
</reference>
<dbReference type="Gene3D" id="3.10.105.10">
    <property type="entry name" value="Dipeptide-binding Protein, Domain 3"/>
    <property type="match status" value="1"/>
</dbReference>
<dbReference type="InterPro" id="IPR000914">
    <property type="entry name" value="SBP_5_dom"/>
</dbReference>
<sequence>MNRRSIVFGLLLTFVLVIAAVGIVSAVDYSEAPMLAEKVAAGELPALKDRLPEEPLVETPLESVGVYGGTLRRGITGPNDHNSYVRWMYDSLVRFSQDGTSTYPHLIKALTPSEDYKVWTFEMLKGAKWSDGSPFTSADILFWFNDVYCNPELKPAKLPWLYNSDGSLVEVTAPDDYTVVFTWKDPITTVPMEVAAMDNRDNLIPMFLPSAYLKQFHASYTNVDELNEMAKKESFETWKQLFENRQAPFRNPARPVMAAWMSVTTINDPIYTLVRNPYYPIVDTAGQQLPYIDQINFITYQSIDALNMAVIQGELDMQDRHVIMQNYPALVEEAGKSGKYDVRLWPTFGGVDAALSINYYYDKDPEYMKLFQNHDFRVALSIGIDREEIIQSAFLGVGEARQPVPRNTSPYYPGDEYAFKYTEYDQAKSNELLDNLGLTKRDAEGYRLMPDGSRCMIEIAYAPQFANWGDIAQMVAEDWKGIGIEGVVVENERTNHFAKRDSNELMTEIWNEDTTGFPFTGAPKFDPRTSPGVCIATAARTWLNSNGAEGYEPNADFKRIMDIIDEAKHVDPEKQAELGKELFRIWSEGCYEIGLVGLTPLIQGVAVINVNLANVPAADTLGNDWPLRTPGNGRAEQFYFTK</sequence>
<name>A0A0S7BLQ6_9CHLR</name>
<dbReference type="InterPro" id="IPR039424">
    <property type="entry name" value="SBP_5"/>
</dbReference>
<dbReference type="EMBL" id="DF968181">
    <property type="protein sequence ID" value="GAP41245.1"/>
    <property type="molecule type" value="Genomic_DNA"/>
</dbReference>
<keyword evidence="3" id="KW-1185">Reference proteome</keyword>
<dbReference type="Gene3D" id="3.40.190.10">
    <property type="entry name" value="Periplasmic binding protein-like II"/>
    <property type="match status" value="1"/>
</dbReference>
<dbReference type="OrthoDB" id="3720945at2"/>
<evidence type="ECO:0000313" key="3">
    <source>
        <dbReference type="Proteomes" id="UP000053370"/>
    </source>
</evidence>
<dbReference type="SUPFAM" id="SSF53850">
    <property type="entry name" value="Periplasmic binding protein-like II"/>
    <property type="match status" value="1"/>
</dbReference>